<dbReference type="GO" id="GO:0044550">
    <property type="term" value="P:secondary metabolite biosynthetic process"/>
    <property type="evidence" value="ECO:0007669"/>
    <property type="project" value="TreeGrafter"/>
</dbReference>
<dbReference type="SUPFAM" id="SSF53901">
    <property type="entry name" value="Thiolase-like"/>
    <property type="match status" value="1"/>
</dbReference>
<evidence type="ECO:0000256" key="2">
    <source>
        <dbReference type="ARBA" id="ARBA00023315"/>
    </source>
</evidence>
<dbReference type="InterPro" id="IPR013751">
    <property type="entry name" value="ACP_syn_III_N"/>
</dbReference>
<proteinExistence type="predicted"/>
<keyword evidence="2" id="KW-0012">Acyltransferase</keyword>
<feature type="domain" description="Beta-ketoacyl-[acyl-carrier-protein] synthase III N-terminal" evidence="4">
    <location>
        <begin position="110"/>
        <end position="180"/>
    </location>
</feature>
<dbReference type="CDD" id="cd00827">
    <property type="entry name" value="init_cond_enzymes"/>
    <property type="match status" value="1"/>
</dbReference>
<sequence>MIWNDIYVAATGSWLAPPVDVGTALADGRYDPDDAARADYLSVAVAEPGENVADMWSRAALTALGKSGFAAGDVGLLLCAATFGAGVDGWNSAAYVQRELGMPGGLAVEVRGGSNGGLVALELAASFLRRPDAGAAVITAGDLFPMPYFDRWRSERFLFGDGCAAAVLSRDGGFARLVATATTGDPELEGLHRGDTPIGPFDPDKRFPIDLRERAKAFQAGGMPKDEMIQRLSAGPRRVARQVLGEAGISVDDVTHVIVPHFGRTLTTLQCLYPLGLRDINRTAWDFARRTGHMGPADQWAALHDLYENGQLKAGERVLMLGVGAGFCWSAALLEIVDS</sequence>
<evidence type="ECO:0000256" key="1">
    <source>
        <dbReference type="ARBA" id="ARBA00022679"/>
    </source>
</evidence>
<dbReference type="Proteomes" id="UP000054537">
    <property type="component" value="Unassembled WGS sequence"/>
</dbReference>
<organism evidence="5 6">
    <name type="scientific">Actinoplanes utahensis</name>
    <dbReference type="NCBI Taxonomy" id="1869"/>
    <lineage>
        <taxon>Bacteria</taxon>
        <taxon>Bacillati</taxon>
        <taxon>Actinomycetota</taxon>
        <taxon>Actinomycetes</taxon>
        <taxon>Micromonosporales</taxon>
        <taxon>Micromonosporaceae</taxon>
        <taxon>Actinoplanes</taxon>
    </lineage>
</organism>
<dbReference type="PANTHER" id="PTHR34069">
    <property type="entry name" value="3-OXOACYL-[ACYL-CARRIER-PROTEIN] SYNTHASE 3"/>
    <property type="match status" value="1"/>
</dbReference>
<dbReference type="Gene3D" id="3.40.47.10">
    <property type="match status" value="2"/>
</dbReference>
<reference evidence="5 6" key="1">
    <citation type="submission" date="2014-10" db="EMBL/GenBank/DDBJ databases">
        <title>Draft genome sequence of Actinoplanes utahensis NRRL 12052.</title>
        <authorList>
            <person name="Velasco-Bucheli B."/>
            <person name="del Cerro C."/>
            <person name="Hormigo D."/>
            <person name="Garcia J.L."/>
            <person name="Acebal C."/>
            <person name="Arroyo M."/>
            <person name="de la Mata I."/>
        </authorList>
    </citation>
    <scope>NUCLEOTIDE SEQUENCE [LARGE SCALE GENOMIC DNA]</scope>
    <source>
        <strain evidence="5 6">NRRL 12052</strain>
    </source>
</reference>
<evidence type="ECO:0008006" key="7">
    <source>
        <dbReference type="Google" id="ProtNLM"/>
    </source>
</evidence>
<name>A0A0A6UR14_ACTUT</name>
<dbReference type="OrthoDB" id="2636646at2"/>
<evidence type="ECO:0000259" key="4">
    <source>
        <dbReference type="Pfam" id="PF08545"/>
    </source>
</evidence>
<protein>
    <recommendedName>
        <fullName evidence="7">3-oxoacyl-ACP synthase</fullName>
    </recommendedName>
</protein>
<dbReference type="InterPro" id="IPR016039">
    <property type="entry name" value="Thiolase-like"/>
</dbReference>
<accession>A0A0A6UR14</accession>
<comment type="caution">
    <text evidence="5">The sequence shown here is derived from an EMBL/GenBank/DDBJ whole genome shotgun (WGS) entry which is preliminary data.</text>
</comment>
<dbReference type="STRING" id="1869.MB27_14880"/>
<evidence type="ECO:0000313" key="6">
    <source>
        <dbReference type="Proteomes" id="UP000054537"/>
    </source>
</evidence>
<dbReference type="InterPro" id="IPR013747">
    <property type="entry name" value="ACP_syn_III_C"/>
</dbReference>
<feature type="domain" description="Beta-ketoacyl-[acyl-carrier-protein] synthase III C-terminal" evidence="3">
    <location>
        <begin position="245"/>
        <end position="336"/>
    </location>
</feature>
<dbReference type="RefSeq" id="WP_043525083.1">
    <property type="nucleotide sequence ID" value="NZ_BAABKU010000019.1"/>
</dbReference>
<dbReference type="GO" id="GO:0006633">
    <property type="term" value="P:fatty acid biosynthetic process"/>
    <property type="evidence" value="ECO:0007669"/>
    <property type="project" value="InterPro"/>
</dbReference>
<evidence type="ECO:0000259" key="3">
    <source>
        <dbReference type="Pfam" id="PF08541"/>
    </source>
</evidence>
<dbReference type="eggNOG" id="COG0332">
    <property type="taxonomic scope" value="Bacteria"/>
</dbReference>
<dbReference type="Pfam" id="PF08545">
    <property type="entry name" value="ACP_syn_III"/>
    <property type="match status" value="1"/>
</dbReference>
<evidence type="ECO:0000313" key="5">
    <source>
        <dbReference type="EMBL" id="KHD76824.1"/>
    </source>
</evidence>
<gene>
    <name evidence="5" type="ORF">MB27_14880</name>
</gene>
<keyword evidence="1" id="KW-0808">Transferase</keyword>
<dbReference type="EMBL" id="JRTT01000015">
    <property type="protein sequence ID" value="KHD76824.1"/>
    <property type="molecule type" value="Genomic_DNA"/>
</dbReference>
<dbReference type="PANTHER" id="PTHR34069:SF2">
    <property type="entry name" value="BETA-KETOACYL-[ACYL-CARRIER-PROTEIN] SYNTHASE III"/>
    <property type="match status" value="1"/>
</dbReference>
<dbReference type="AlphaFoldDB" id="A0A0A6UR14"/>
<dbReference type="GO" id="GO:0004315">
    <property type="term" value="F:3-oxoacyl-[acyl-carrier-protein] synthase activity"/>
    <property type="evidence" value="ECO:0007669"/>
    <property type="project" value="InterPro"/>
</dbReference>
<dbReference type="Pfam" id="PF08541">
    <property type="entry name" value="ACP_syn_III_C"/>
    <property type="match status" value="1"/>
</dbReference>
<keyword evidence="6" id="KW-1185">Reference proteome</keyword>